<evidence type="ECO:0000256" key="2">
    <source>
        <dbReference type="ARBA" id="ARBA00022448"/>
    </source>
</evidence>
<feature type="domain" description="Uncharacterized protein TP-0789" evidence="6">
    <location>
        <begin position="74"/>
        <end position="249"/>
    </location>
</feature>
<evidence type="ECO:0000256" key="1">
    <source>
        <dbReference type="ARBA" id="ARBA00011245"/>
    </source>
</evidence>
<dbReference type="PIRSF" id="PIRSF028205">
    <property type="entry name" value="UCP028205"/>
    <property type="match status" value="1"/>
</dbReference>
<evidence type="ECO:0000313" key="7">
    <source>
        <dbReference type="EMBL" id="PWV60681.1"/>
    </source>
</evidence>
<organism evidence="7 8">
    <name type="scientific">Plasticicumulans acidivorans</name>
    <dbReference type="NCBI Taxonomy" id="886464"/>
    <lineage>
        <taxon>Bacteria</taxon>
        <taxon>Pseudomonadati</taxon>
        <taxon>Pseudomonadota</taxon>
        <taxon>Gammaproteobacteria</taxon>
        <taxon>Candidatus Competibacteraceae</taxon>
        <taxon>Plasticicumulans</taxon>
    </lineage>
</organism>
<evidence type="ECO:0000313" key="8">
    <source>
        <dbReference type="Proteomes" id="UP000246569"/>
    </source>
</evidence>
<comment type="caution">
    <text evidence="7">The sequence shown here is derived from an EMBL/GenBank/DDBJ whole genome shotgun (WGS) entry which is preliminary data.</text>
</comment>
<keyword evidence="2" id="KW-0813">Transport</keyword>
<protein>
    <submittedName>
        <fullName evidence="7">Outer membrane lipoprotein-sorting protein</fullName>
    </submittedName>
</protein>
<dbReference type="EMBL" id="QGTJ01000007">
    <property type="protein sequence ID" value="PWV60681.1"/>
    <property type="molecule type" value="Genomic_DNA"/>
</dbReference>
<feature type="signal peptide" evidence="5">
    <location>
        <begin position="1"/>
        <end position="24"/>
    </location>
</feature>
<dbReference type="InterPro" id="IPR033399">
    <property type="entry name" value="TP_0789-like"/>
</dbReference>
<dbReference type="Proteomes" id="UP000246569">
    <property type="component" value="Unassembled WGS sequence"/>
</dbReference>
<dbReference type="GO" id="GO:0015031">
    <property type="term" value="P:protein transport"/>
    <property type="evidence" value="ECO:0007669"/>
    <property type="project" value="UniProtKB-KW"/>
</dbReference>
<dbReference type="Pfam" id="PF17131">
    <property type="entry name" value="LolA_like"/>
    <property type="match status" value="1"/>
</dbReference>
<dbReference type="OrthoDB" id="597707at2"/>
<evidence type="ECO:0000256" key="3">
    <source>
        <dbReference type="ARBA" id="ARBA00022729"/>
    </source>
</evidence>
<feature type="chain" id="PRO_5016258967" evidence="5">
    <location>
        <begin position="25"/>
        <end position="254"/>
    </location>
</feature>
<dbReference type="InterPro" id="IPR029046">
    <property type="entry name" value="LolA/LolB/LppX"/>
</dbReference>
<dbReference type="CDD" id="cd16329">
    <property type="entry name" value="LolA_like"/>
    <property type="match status" value="1"/>
</dbReference>
<dbReference type="SUPFAM" id="SSF89392">
    <property type="entry name" value="Prokaryotic lipoproteins and lipoprotein localization factors"/>
    <property type="match status" value="1"/>
</dbReference>
<evidence type="ECO:0000259" key="6">
    <source>
        <dbReference type="Pfam" id="PF17131"/>
    </source>
</evidence>
<comment type="subunit">
    <text evidence="1">Monomer.</text>
</comment>
<evidence type="ECO:0000256" key="4">
    <source>
        <dbReference type="ARBA" id="ARBA00022927"/>
    </source>
</evidence>
<gene>
    <name evidence="7" type="ORF">C7443_107256</name>
</gene>
<keyword evidence="3 5" id="KW-0732">Signal</keyword>
<dbReference type="Gene3D" id="2.50.20.10">
    <property type="entry name" value="Lipoprotein localisation LolA/LolB/LppX"/>
    <property type="match status" value="1"/>
</dbReference>
<dbReference type="InterPro" id="IPR011220">
    <property type="entry name" value="UCP028205"/>
</dbReference>
<dbReference type="AlphaFoldDB" id="A0A317MYU1"/>
<reference evidence="7 8" key="1">
    <citation type="submission" date="2018-05" db="EMBL/GenBank/DDBJ databases">
        <title>Genomic Encyclopedia of Type Strains, Phase IV (KMG-IV): sequencing the most valuable type-strain genomes for metagenomic binning, comparative biology and taxonomic classification.</title>
        <authorList>
            <person name="Goeker M."/>
        </authorList>
    </citation>
    <scope>NUCLEOTIDE SEQUENCE [LARGE SCALE GENOMIC DNA]</scope>
    <source>
        <strain evidence="7 8">DSM 23606</strain>
    </source>
</reference>
<accession>A0A317MYU1</accession>
<sequence length="254" mass="28971">MFKSPNRWLLLAALTLLPSFCAIAQEVDIEAMAMLEAADRVRFPDESFELNVTITSTSADQPTEEREYQVLSKGNENTLVISTAPASERGQILLMRGRDLWVYTPRLSQPVRLPLSQRLTGQVANGDLARANFSGDYNARTLREETIDKKRLVVLELIGIDGGVTYNRVLYWIEKDTQRPFKAEFYALSGRLLKTAFYRGYKMINGVMRPTELLMRDALKKDDQSVLVYSAIKPRELANKLFNKDYLKRIKPGE</sequence>
<evidence type="ECO:0000256" key="5">
    <source>
        <dbReference type="SAM" id="SignalP"/>
    </source>
</evidence>
<keyword evidence="7" id="KW-0449">Lipoprotein</keyword>
<proteinExistence type="predicted"/>
<keyword evidence="4" id="KW-0653">Protein transport</keyword>
<keyword evidence="8" id="KW-1185">Reference proteome</keyword>
<dbReference type="RefSeq" id="WP_110019157.1">
    <property type="nucleotide sequence ID" value="NZ_QGTJ01000007.1"/>
</dbReference>
<name>A0A317MYU1_9GAMM</name>